<feature type="transmembrane region" description="Helical" evidence="6">
    <location>
        <begin position="12"/>
        <end position="35"/>
    </location>
</feature>
<gene>
    <name evidence="9" type="ORF">HK105_205526</name>
</gene>
<reference evidence="9 10" key="1">
    <citation type="submission" date="2023-09" db="EMBL/GenBank/DDBJ databases">
        <title>Pangenome analysis of Batrachochytrium dendrobatidis and related Chytrids.</title>
        <authorList>
            <person name="Yacoub M.N."/>
            <person name="Stajich J.E."/>
            <person name="James T.Y."/>
        </authorList>
    </citation>
    <scope>NUCLEOTIDE SEQUENCE [LARGE SCALE GENOMIC DNA]</scope>
    <source>
        <strain evidence="9 10">JEL0888</strain>
    </source>
</reference>
<sequence>MPLAPEQLAVTSLLVAVSSVASAVGIGIVLLYFVARPRWFDNLMGRLVLALVVADILTTVAKAVGRRGPVAGADAFGCQAQAVLIQYSNTVSAVISLVIAVTMLLIVFGSNLIFTLQRNERIVIALCFLLPVSNTVPLLLIKPDGVHNIIGDVDLWCWIAGQHAEYRIWLFYVPLWSIFIFDVVAYILTWAAIRRIQDRAARGRVTPAVIAIRRYNLVMTRRMQAYTLGFVLTWIPSTLNRLVPFFSGDSVYTLTVMQAIVSPLRGAVDCVVFLYIQHLLEPDLDFDAAATLSEVESSRLATTPSGLPADSSIDLSGAWNTNETSFPLGYASQSRYTGPRHIHVIEQRKDPSDASRALDANTTAASDPPDPAGSSSH</sequence>
<feature type="region of interest" description="Disordered" evidence="5">
    <location>
        <begin position="347"/>
        <end position="377"/>
    </location>
</feature>
<dbReference type="PANTHER" id="PTHR23112">
    <property type="entry name" value="G PROTEIN-COUPLED RECEPTOR 157-RELATED"/>
    <property type="match status" value="1"/>
</dbReference>
<accession>A0ABR4N616</accession>
<name>A0ABR4N616_9FUNG</name>
<keyword evidence="3 6" id="KW-1133">Transmembrane helix</keyword>
<feature type="transmembrane region" description="Helical" evidence="6">
    <location>
        <begin position="122"/>
        <end position="141"/>
    </location>
</feature>
<evidence type="ECO:0000259" key="8">
    <source>
        <dbReference type="PROSITE" id="PS50262"/>
    </source>
</evidence>
<keyword evidence="4 6" id="KW-0472">Membrane</keyword>
<evidence type="ECO:0008006" key="11">
    <source>
        <dbReference type="Google" id="ProtNLM"/>
    </source>
</evidence>
<dbReference type="PROSITE" id="PS50261">
    <property type="entry name" value="G_PROTEIN_RECEP_F2_4"/>
    <property type="match status" value="1"/>
</dbReference>
<dbReference type="Proteomes" id="UP001527925">
    <property type="component" value="Unassembled WGS sequence"/>
</dbReference>
<feature type="domain" description="G-protein coupled receptors family 2 profile 2" evidence="7">
    <location>
        <begin position="11"/>
        <end position="277"/>
    </location>
</feature>
<evidence type="ECO:0000256" key="1">
    <source>
        <dbReference type="ARBA" id="ARBA00004141"/>
    </source>
</evidence>
<comment type="subcellular location">
    <subcellularLocation>
        <location evidence="1">Membrane</location>
        <topology evidence="1">Multi-pass membrane protein</topology>
    </subcellularLocation>
</comment>
<feature type="compositionally biased region" description="Low complexity" evidence="5">
    <location>
        <begin position="359"/>
        <end position="377"/>
    </location>
</feature>
<evidence type="ECO:0000313" key="10">
    <source>
        <dbReference type="Proteomes" id="UP001527925"/>
    </source>
</evidence>
<evidence type="ECO:0000259" key="7">
    <source>
        <dbReference type="PROSITE" id="PS50261"/>
    </source>
</evidence>
<feature type="transmembrane region" description="Helical" evidence="6">
    <location>
        <begin position="169"/>
        <end position="193"/>
    </location>
</feature>
<dbReference type="SUPFAM" id="SSF81321">
    <property type="entry name" value="Family A G protein-coupled receptor-like"/>
    <property type="match status" value="1"/>
</dbReference>
<feature type="transmembrane region" description="Helical" evidence="6">
    <location>
        <begin position="93"/>
        <end position="115"/>
    </location>
</feature>
<evidence type="ECO:0000256" key="6">
    <source>
        <dbReference type="SAM" id="Phobius"/>
    </source>
</evidence>
<comment type="caution">
    <text evidence="9">The sequence shown here is derived from an EMBL/GenBank/DDBJ whole genome shotgun (WGS) entry which is preliminary data.</text>
</comment>
<protein>
    <recommendedName>
        <fullName evidence="11">G-protein coupled receptors family 1 profile domain-containing protein</fullName>
    </recommendedName>
</protein>
<dbReference type="InterPro" id="IPR017452">
    <property type="entry name" value="GPCR_Rhodpsn_7TM"/>
</dbReference>
<dbReference type="EMBL" id="JADGIZ020000028">
    <property type="protein sequence ID" value="KAL2914982.1"/>
    <property type="molecule type" value="Genomic_DNA"/>
</dbReference>
<evidence type="ECO:0000313" key="9">
    <source>
        <dbReference type="EMBL" id="KAL2914982.1"/>
    </source>
</evidence>
<dbReference type="InterPro" id="IPR017981">
    <property type="entry name" value="GPCR_2-like_7TM"/>
</dbReference>
<proteinExistence type="predicted"/>
<evidence type="ECO:0000256" key="2">
    <source>
        <dbReference type="ARBA" id="ARBA00022692"/>
    </source>
</evidence>
<organism evidence="9 10">
    <name type="scientific">Polyrhizophydium stewartii</name>
    <dbReference type="NCBI Taxonomy" id="2732419"/>
    <lineage>
        <taxon>Eukaryota</taxon>
        <taxon>Fungi</taxon>
        <taxon>Fungi incertae sedis</taxon>
        <taxon>Chytridiomycota</taxon>
        <taxon>Chytridiomycota incertae sedis</taxon>
        <taxon>Chytridiomycetes</taxon>
        <taxon>Rhizophydiales</taxon>
        <taxon>Rhizophydiales incertae sedis</taxon>
        <taxon>Polyrhizophydium</taxon>
    </lineage>
</organism>
<dbReference type="Gene3D" id="1.20.1070.10">
    <property type="entry name" value="Rhodopsin 7-helix transmembrane proteins"/>
    <property type="match status" value="1"/>
</dbReference>
<feature type="domain" description="G-protein coupled receptors family 1 profile" evidence="8">
    <location>
        <begin position="25"/>
        <end position="273"/>
    </location>
</feature>
<dbReference type="Pfam" id="PF05462">
    <property type="entry name" value="Dicty_CAR"/>
    <property type="match status" value="1"/>
</dbReference>
<dbReference type="PROSITE" id="PS50262">
    <property type="entry name" value="G_PROTEIN_RECEP_F1_2"/>
    <property type="match status" value="1"/>
</dbReference>
<keyword evidence="2 6" id="KW-0812">Transmembrane</keyword>
<evidence type="ECO:0000256" key="4">
    <source>
        <dbReference type="ARBA" id="ARBA00023136"/>
    </source>
</evidence>
<evidence type="ECO:0000256" key="3">
    <source>
        <dbReference type="ARBA" id="ARBA00022989"/>
    </source>
</evidence>
<dbReference type="PANTHER" id="PTHR23112:SF0">
    <property type="entry name" value="TRANSMEMBRANE PROTEIN 116"/>
    <property type="match status" value="1"/>
</dbReference>
<keyword evidence="10" id="KW-1185">Reference proteome</keyword>
<evidence type="ECO:0000256" key="5">
    <source>
        <dbReference type="SAM" id="MobiDB-lite"/>
    </source>
</evidence>